<dbReference type="InterPro" id="IPR001881">
    <property type="entry name" value="EGF-like_Ca-bd_dom"/>
</dbReference>
<keyword evidence="10" id="KW-0832">Ubl conjugation</keyword>
<evidence type="ECO:0000256" key="10">
    <source>
        <dbReference type="ARBA" id="ARBA00022843"/>
    </source>
</evidence>
<proteinExistence type="predicted"/>
<keyword evidence="9" id="KW-0221">Differentiation</keyword>
<dbReference type="FunFam" id="2.10.25.10:FF:000045">
    <property type="entry name" value="Slit guidance ligand 2"/>
    <property type="match status" value="1"/>
</dbReference>
<keyword evidence="11 16" id="KW-1133">Transmembrane helix</keyword>
<accession>A0AAE0TKP9</accession>
<dbReference type="GO" id="GO:0032991">
    <property type="term" value="C:protein-containing complex"/>
    <property type="evidence" value="ECO:0007669"/>
    <property type="project" value="TreeGrafter"/>
</dbReference>
<dbReference type="AlphaFoldDB" id="A0AAE0TKP9"/>
<dbReference type="InterPro" id="IPR000742">
    <property type="entry name" value="EGF"/>
</dbReference>
<dbReference type="Proteomes" id="UP001195483">
    <property type="component" value="Unassembled WGS sequence"/>
</dbReference>
<keyword evidence="4" id="KW-0964">Secreted</keyword>
<dbReference type="Gene3D" id="2.60.40.3510">
    <property type="match status" value="1"/>
</dbReference>
<dbReference type="InterPro" id="IPR001774">
    <property type="entry name" value="DSL"/>
</dbReference>
<evidence type="ECO:0000256" key="1">
    <source>
        <dbReference type="ARBA" id="ARBA00004479"/>
    </source>
</evidence>
<sequence length="539" mass="59019">MSYSSLLDSNEGSHFEILSHQYQHGRPSVYAEQFSFTFFQHAPGKGFLTVTLVQFDNNDGKTWTGNCCDGVLSGSTCYPDECDSYFDICLQDTAFLTAGECGFGQVTTGVIPNDDHINFGNDIGGTINPINFAFENWKGAVLKIEAIDDDIQEGRDSADDKIESVQLLIVGTPDPNGVQKNVIRQSLQGNTIRMQIEYNILCQPNFYDDCSVYCQPVSDHYACSDNGWTGDDCSIDIDDCLTHTCQHEATCENIVNGFICICPAGYTGYLCELAIPFTTKTITFPTPSPPTTTITTAIIPTERNATTLSDKALSTSVAVFTSKINSMKTNISMTAATVLESTDSTSSPFVSATILKSTTTNINIHCKVVSANSSDPGMVHVRDLNVNQMDFFQGSLLQRLQNITGLQANQLKIHVLNKVQNQNGQINISIFVTSINNVSIDSLLYDAVQVLCLPAKFQSTARLQENDENLDTGLMVGVIIGSLSGLAALCGPLYLLVKRMKERQNKVSPSYTVEKKIDCGKKNCEYLETKKKGKHSGYF</sequence>
<evidence type="ECO:0000313" key="19">
    <source>
        <dbReference type="Proteomes" id="UP001195483"/>
    </source>
</evidence>
<reference evidence="18" key="2">
    <citation type="journal article" date="2021" name="Genome Biol. Evol.">
        <title>Developing a high-quality reference genome for a parasitic bivalve with doubly uniparental inheritance (Bivalvia: Unionida).</title>
        <authorList>
            <person name="Smith C.H."/>
        </authorList>
    </citation>
    <scope>NUCLEOTIDE SEQUENCE</scope>
    <source>
        <strain evidence="18">CHS0354</strain>
        <tissue evidence="18">Mantle</tissue>
    </source>
</reference>
<keyword evidence="13 15" id="KW-1015">Disulfide bond</keyword>
<evidence type="ECO:0000256" key="7">
    <source>
        <dbReference type="ARBA" id="ARBA00022729"/>
    </source>
</evidence>
<organism evidence="18 19">
    <name type="scientific">Potamilus streckersoni</name>
    <dbReference type="NCBI Taxonomy" id="2493646"/>
    <lineage>
        <taxon>Eukaryota</taxon>
        <taxon>Metazoa</taxon>
        <taxon>Spiralia</taxon>
        <taxon>Lophotrochozoa</taxon>
        <taxon>Mollusca</taxon>
        <taxon>Bivalvia</taxon>
        <taxon>Autobranchia</taxon>
        <taxon>Heteroconchia</taxon>
        <taxon>Palaeoheterodonta</taxon>
        <taxon>Unionida</taxon>
        <taxon>Unionoidea</taxon>
        <taxon>Unionidae</taxon>
        <taxon>Ambleminae</taxon>
        <taxon>Lampsilini</taxon>
        <taxon>Potamilus</taxon>
    </lineage>
</organism>
<name>A0AAE0TKP9_9BIVA</name>
<dbReference type="GO" id="GO:0005886">
    <property type="term" value="C:plasma membrane"/>
    <property type="evidence" value="ECO:0007669"/>
    <property type="project" value="TreeGrafter"/>
</dbReference>
<dbReference type="GO" id="GO:0007399">
    <property type="term" value="P:nervous system development"/>
    <property type="evidence" value="ECO:0007669"/>
    <property type="project" value="UniProtKB-ARBA"/>
</dbReference>
<evidence type="ECO:0000256" key="12">
    <source>
        <dbReference type="ARBA" id="ARBA00023136"/>
    </source>
</evidence>
<reference evidence="18" key="1">
    <citation type="journal article" date="2021" name="Genome Biol. Evol.">
        <title>A High-Quality Reference Genome for a Parasitic Bivalve with Doubly Uniparental Inheritance (Bivalvia: Unionida).</title>
        <authorList>
            <person name="Smith C.H."/>
        </authorList>
    </citation>
    <scope>NUCLEOTIDE SEQUENCE</scope>
    <source>
        <strain evidence="18">CHS0354</strain>
    </source>
</reference>
<keyword evidence="8" id="KW-0677">Repeat</keyword>
<comment type="subcellular location">
    <subcellularLocation>
        <location evidence="1">Membrane</location>
        <topology evidence="1">Single-pass type I membrane protein</topology>
    </subcellularLocation>
    <subcellularLocation>
        <location evidence="2">Secreted</location>
    </subcellularLocation>
</comment>
<evidence type="ECO:0000256" key="2">
    <source>
        <dbReference type="ARBA" id="ARBA00004613"/>
    </source>
</evidence>
<evidence type="ECO:0000256" key="14">
    <source>
        <dbReference type="ARBA" id="ARBA00023180"/>
    </source>
</evidence>
<dbReference type="PROSITE" id="PS00022">
    <property type="entry name" value="EGF_1"/>
    <property type="match status" value="1"/>
</dbReference>
<dbReference type="GO" id="GO:0030154">
    <property type="term" value="P:cell differentiation"/>
    <property type="evidence" value="ECO:0007669"/>
    <property type="project" value="UniProtKB-KW"/>
</dbReference>
<gene>
    <name evidence="18" type="ORF">CHS0354_039543</name>
</gene>
<dbReference type="InterPro" id="IPR011651">
    <property type="entry name" value="Notch_ligand_N"/>
</dbReference>
<dbReference type="SMART" id="SM00051">
    <property type="entry name" value="DSL"/>
    <property type="match status" value="1"/>
</dbReference>
<keyword evidence="7" id="KW-0732">Signal</keyword>
<evidence type="ECO:0000256" key="13">
    <source>
        <dbReference type="ARBA" id="ARBA00023157"/>
    </source>
</evidence>
<comment type="caution">
    <text evidence="18">The sequence shown here is derived from an EMBL/GenBank/DDBJ whole genome shotgun (WGS) entry which is preliminary data.</text>
</comment>
<dbReference type="PROSITE" id="PS01187">
    <property type="entry name" value="EGF_CA"/>
    <property type="match status" value="1"/>
</dbReference>
<evidence type="ECO:0000256" key="9">
    <source>
        <dbReference type="ARBA" id="ARBA00022782"/>
    </source>
</evidence>
<dbReference type="GO" id="GO:0005576">
    <property type="term" value="C:extracellular region"/>
    <property type="evidence" value="ECO:0007669"/>
    <property type="project" value="UniProtKB-SubCell"/>
</dbReference>
<dbReference type="SMART" id="SM00181">
    <property type="entry name" value="EGF"/>
    <property type="match status" value="1"/>
</dbReference>
<keyword evidence="6 16" id="KW-0812">Transmembrane</keyword>
<dbReference type="Pfam" id="PF07657">
    <property type="entry name" value="MNNL"/>
    <property type="match status" value="1"/>
</dbReference>
<comment type="caution">
    <text evidence="15">Lacks conserved residue(s) required for the propagation of feature annotation.</text>
</comment>
<keyword evidence="12 16" id="KW-0472">Membrane</keyword>
<dbReference type="SMART" id="SM00179">
    <property type="entry name" value="EGF_CA"/>
    <property type="match status" value="1"/>
</dbReference>
<dbReference type="GO" id="GO:0007219">
    <property type="term" value="P:Notch signaling pathway"/>
    <property type="evidence" value="ECO:0007669"/>
    <property type="project" value="InterPro"/>
</dbReference>
<feature type="disulfide bond" evidence="15">
    <location>
        <begin position="262"/>
        <end position="271"/>
    </location>
</feature>
<evidence type="ECO:0000256" key="4">
    <source>
        <dbReference type="ARBA" id="ARBA00022525"/>
    </source>
</evidence>
<evidence type="ECO:0000313" key="18">
    <source>
        <dbReference type="EMBL" id="KAK3612262.1"/>
    </source>
</evidence>
<evidence type="ECO:0000256" key="16">
    <source>
        <dbReference type="SAM" id="Phobius"/>
    </source>
</evidence>
<dbReference type="Pfam" id="PF00008">
    <property type="entry name" value="EGF"/>
    <property type="match status" value="1"/>
</dbReference>
<dbReference type="GO" id="GO:0045197">
    <property type="term" value="P:establishment or maintenance of epithelial cell apical/basal polarity"/>
    <property type="evidence" value="ECO:0007669"/>
    <property type="project" value="TreeGrafter"/>
</dbReference>
<dbReference type="PROSITE" id="PS50026">
    <property type="entry name" value="EGF_3"/>
    <property type="match status" value="1"/>
</dbReference>
<feature type="transmembrane region" description="Helical" evidence="16">
    <location>
        <begin position="474"/>
        <end position="497"/>
    </location>
</feature>
<evidence type="ECO:0000256" key="11">
    <source>
        <dbReference type="ARBA" id="ARBA00022989"/>
    </source>
</evidence>
<evidence type="ECO:0000256" key="6">
    <source>
        <dbReference type="ARBA" id="ARBA00022692"/>
    </source>
</evidence>
<keyword evidence="19" id="KW-1185">Reference proteome</keyword>
<dbReference type="PROSITE" id="PS00010">
    <property type="entry name" value="ASX_HYDROXYL"/>
    <property type="match status" value="1"/>
</dbReference>
<reference evidence="18" key="3">
    <citation type="submission" date="2023-05" db="EMBL/GenBank/DDBJ databases">
        <authorList>
            <person name="Smith C.H."/>
        </authorList>
    </citation>
    <scope>NUCLEOTIDE SEQUENCE</scope>
    <source>
        <strain evidence="18">CHS0354</strain>
        <tissue evidence="18">Mantle</tissue>
    </source>
</reference>
<dbReference type="GO" id="GO:0005509">
    <property type="term" value="F:calcium ion binding"/>
    <property type="evidence" value="ECO:0007669"/>
    <property type="project" value="InterPro"/>
</dbReference>
<keyword evidence="14" id="KW-0325">Glycoprotein</keyword>
<dbReference type="Gene3D" id="2.10.25.10">
    <property type="entry name" value="Laminin"/>
    <property type="match status" value="1"/>
</dbReference>
<keyword evidence="5 15" id="KW-0245">EGF-like domain</keyword>
<evidence type="ECO:0000256" key="3">
    <source>
        <dbReference type="ARBA" id="ARBA00022473"/>
    </source>
</evidence>
<protein>
    <recommendedName>
        <fullName evidence="17">EGF-like domain-containing protein</fullName>
    </recommendedName>
</protein>
<dbReference type="PROSITE" id="PS01186">
    <property type="entry name" value="EGF_2"/>
    <property type="match status" value="1"/>
</dbReference>
<feature type="domain" description="EGF-like" evidence="17">
    <location>
        <begin position="236"/>
        <end position="272"/>
    </location>
</feature>
<dbReference type="EMBL" id="JAEAOA010002309">
    <property type="protein sequence ID" value="KAK3612262.1"/>
    <property type="molecule type" value="Genomic_DNA"/>
</dbReference>
<dbReference type="InterPro" id="IPR051022">
    <property type="entry name" value="Notch_Cell-Fate_Det"/>
</dbReference>
<evidence type="ECO:0000256" key="15">
    <source>
        <dbReference type="PROSITE-ProRule" id="PRU00076"/>
    </source>
</evidence>
<evidence type="ECO:0000256" key="5">
    <source>
        <dbReference type="ARBA" id="ARBA00022536"/>
    </source>
</evidence>
<dbReference type="PANTHER" id="PTHR24049">
    <property type="entry name" value="CRUMBS FAMILY MEMBER"/>
    <property type="match status" value="1"/>
</dbReference>
<evidence type="ECO:0000259" key="17">
    <source>
        <dbReference type="PROSITE" id="PS50026"/>
    </source>
</evidence>
<dbReference type="CDD" id="cd00054">
    <property type="entry name" value="EGF_CA"/>
    <property type="match status" value="1"/>
</dbReference>
<dbReference type="InterPro" id="IPR018097">
    <property type="entry name" value="EGF_Ca-bd_CS"/>
</dbReference>
<dbReference type="SUPFAM" id="SSF57196">
    <property type="entry name" value="EGF/Laminin"/>
    <property type="match status" value="1"/>
</dbReference>
<dbReference type="InterPro" id="IPR000152">
    <property type="entry name" value="EGF-type_Asp/Asn_hydroxyl_site"/>
</dbReference>
<dbReference type="GO" id="GO:0007157">
    <property type="term" value="P:heterophilic cell-cell adhesion via plasma membrane cell adhesion molecules"/>
    <property type="evidence" value="ECO:0007669"/>
    <property type="project" value="TreeGrafter"/>
</dbReference>
<dbReference type="PANTHER" id="PTHR24049:SF22">
    <property type="entry name" value="DROSOPHILA CRUMBS HOMOLOG"/>
    <property type="match status" value="1"/>
</dbReference>
<evidence type="ECO:0000256" key="8">
    <source>
        <dbReference type="ARBA" id="ARBA00022737"/>
    </source>
</evidence>
<keyword evidence="3" id="KW-0217">Developmental protein</keyword>